<keyword evidence="2 7" id="KW-0349">Heme</keyword>
<sequence length="459" mass="50547">MAKAVAAPATGGLSDLPVAPGRLPLLGHSMSLLRRPFSFLQSLTALGDIVRIDIGTLPVYMLTRPELVHQILVTQARSIKRGILFERVRPLHGNGLTVAEGQAHLRQRRLLQPPLRPSGIGGYVETMHRNTQALADSWHEGQTIDVGQVATDLIMANTTDAMFGTSVEPAAVQTVRAAVPAILDNLMVRTQLPVFLERFPLPVNRRFEAAAHDVRRVVDEVIAHRRGHPAGEGDLIGVLLAARDPETGEPMSDRQIRDEAVGIFINGIATTATTLAWFLHQLARNPGVEERLLAEVKTVCGDGAPLDQAIGRLGYTRRVIQEILRLHPLLMLMRRTTRSLTLGGVEIPAGVELGYSPTALHRDPAVYPEPYRLDPDRWLPERVKPLPAGSFIAFGEGRHRCIGEHFAWAELLVAAAALLPRWKLRHADDHRAEEVREVNAIHPRPDRLSMVVTARTTGR</sequence>
<keyword evidence="4 8" id="KW-0560">Oxidoreductase</keyword>
<evidence type="ECO:0000256" key="8">
    <source>
        <dbReference type="RuleBase" id="RU000461"/>
    </source>
</evidence>
<dbReference type="Pfam" id="PF00067">
    <property type="entry name" value="p450"/>
    <property type="match status" value="1"/>
</dbReference>
<organism evidence="9 10">
    <name type="scientific">Streptosporangium carneum</name>
    <dbReference type="NCBI Taxonomy" id="47481"/>
    <lineage>
        <taxon>Bacteria</taxon>
        <taxon>Bacillati</taxon>
        <taxon>Actinomycetota</taxon>
        <taxon>Actinomycetes</taxon>
        <taxon>Streptosporangiales</taxon>
        <taxon>Streptosporangiaceae</taxon>
        <taxon>Streptosporangium</taxon>
    </lineage>
</organism>
<dbReference type="InterPro" id="IPR001128">
    <property type="entry name" value="Cyt_P450"/>
</dbReference>
<accession>A0A9W6HYE4</accession>
<evidence type="ECO:0000256" key="4">
    <source>
        <dbReference type="ARBA" id="ARBA00023002"/>
    </source>
</evidence>
<evidence type="ECO:0000256" key="5">
    <source>
        <dbReference type="ARBA" id="ARBA00023004"/>
    </source>
</evidence>
<dbReference type="GO" id="GO:0020037">
    <property type="term" value="F:heme binding"/>
    <property type="evidence" value="ECO:0007669"/>
    <property type="project" value="InterPro"/>
</dbReference>
<evidence type="ECO:0000256" key="7">
    <source>
        <dbReference type="PIRSR" id="PIRSR602401-1"/>
    </source>
</evidence>
<evidence type="ECO:0000256" key="2">
    <source>
        <dbReference type="ARBA" id="ARBA00022617"/>
    </source>
</evidence>
<gene>
    <name evidence="9" type="ORF">GCM10017600_20300</name>
</gene>
<dbReference type="InterPro" id="IPR017972">
    <property type="entry name" value="Cyt_P450_CS"/>
</dbReference>
<protein>
    <submittedName>
        <fullName evidence="9">Cytochrome P450</fullName>
    </submittedName>
</protein>
<dbReference type="GO" id="GO:0005506">
    <property type="term" value="F:iron ion binding"/>
    <property type="evidence" value="ECO:0007669"/>
    <property type="project" value="InterPro"/>
</dbReference>
<keyword evidence="6 8" id="KW-0503">Monooxygenase</keyword>
<keyword evidence="3 7" id="KW-0479">Metal-binding</keyword>
<feature type="binding site" description="axial binding residue" evidence="7">
    <location>
        <position position="401"/>
    </location>
    <ligand>
        <name>heme</name>
        <dbReference type="ChEBI" id="CHEBI:30413"/>
    </ligand>
    <ligandPart>
        <name>Fe</name>
        <dbReference type="ChEBI" id="CHEBI:18248"/>
    </ligandPart>
</feature>
<keyword evidence="10" id="KW-1185">Reference proteome</keyword>
<dbReference type="GO" id="GO:0016705">
    <property type="term" value="F:oxidoreductase activity, acting on paired donors, with incorporation or reduction of molecular oxygen"/>
    <property type="evidence" value="ECO:0007669"/>
    <property type="project" value="InterPro"/>
</dbReference>
<evidence type="ECO:0000313" key="10">
    <source>
        <dbReference type="Proteomes" id="UP001143474"/>
    </source>
</evidence>
<dbReference type="SUPFAM" id="SSF48264">
    <property type="entry name" value="Cytochrome P450"/>
    <property type="match status" value="1"/>
</dbReference>
<dbReference type="RefSeq" id="WP_271217127.1">
    <property type="nucleotide sequence ID" value="NZ_BAAAVD010000003.1"/>
</dbReference>
<dbReference type="AlphaFoldDB" id="A0A9W6HYE4"/>
<dbReference type="InterPro" id="IPR002401">
    <property type="entry name" value="Cyt_P450_E_grp-I"/>
</dbReference>
<dbReference type="Gene3D" id="1.10.630.10">
    <property type="entry name" value="Cytochrome P450"/>
    <property type="match status" value="1"/>
</dbReference>
<dbReference type="PROSITE" id="PS00086">
    <property type="entry name" value="CYTOCHROME_P450"/>
    <property type="match status" value="1"/>
</dbReference>
<name>A0A9W6HYE4_9ACTN</name>
<dbReference type="GO" id="GO:0004497">
    <property type="term" value="F:monooxygenase activity"/>
    <property type="evidence" value="ECO:0007669"/>
    <property type="project" value="UniProtKB-KW"/>
</dbReference>
<proteinExistence type="inferred from homology"/>
<dbReference type="EMBL" id="BSEV01000003">
    <property type="protein sequence ID" value="GLK08625.1"/>
    <property type="molecule type" value="Genomic_DNA"/>
</dbReference>
<evidence type="ECO:0000256" key="3">
    <source>
        <dbReference type="ARBA" id="ARBA00022723"/>
    </source>
</evidence>
<dbReference type="PANTHER" id="PTHR24291">
    <property type="entry name" value="CYTOCHROME P450 FAMILY 4"/>
    <property type="match status" value="1"/>
</dbReference>
<dbReference type="InterPro" id="IPR036396">
    <property type="entry name" value="Cyt_P450_sf"/>
</dbReference>
<comment type="cofactor">
    <cofactor evidence="7">
        <name>heme</name>
        <dbReference type="ChEBI" id="CHEBI:30413"/>
    </cofactor>
</comment>
<dbReference type="PANTHER" id="PTHR24291:SF50">
    <property type="entry name" value="BIFUNCTIONAL ALBAFLAVENONE MONOOXYGENASE_TERPENE SYNTHASE"/>
    <property type="match status" value="1"/>
</dbReference>
<dbReference type="Proteomes" id="UP001143474">
    <property type="component" value="Unassembled WGS sequence"/>
</dbReference>
<keyword evidence="5 7" id="KW-0408">Iron</keyword>
<comment type="similarity">
    <text evidence="1 8">Belongs to the cytochrome P450 family.</text>
</comment>
<reference evidence="9" key="2">
    <citation type="submission" date="2023-01" db="EMBL/GenBank/DDBJ databases">
        <authorList>
            <person name="Sun Q."/>
            <person name="Evtushenko L."/>
        </authorList>
    </citation>
    <scope>NUCLEOTIDE SEQUENCE</scope>
    <source>
        <strain evidence="9">VKM Ac-2007</strain>
    </source>
</reference>
<comment type="caution">
    <text evidence="9">The sequence shown here is derived from an EMBL/GenBank/DDBJ whole genome shotgun (WGS) entry which is preliminary data.</text>
</comment>
<reference evidence="9" key="1">
    <citation type="journal article" date="2014" name="Int. J. Syst. Evol. Microbiol.">
        <title>Complete genome sequence of Corynebacterium casei LMG S-19264T (=DSM 44701T), isolated from a smear-ripened cheese.</title>
        <authorList>
            <consortium name="US DOE Joint Genome Institute (JGI-PGF)"/>
            <person name="Walter F."/>
            <person name="Albersmeier A."/>
            <person name="Kalinowski J."/>
            <person name="Ruckert C."/>
        </authorList>
    </citation>
    <scope>NUCLEOTIDE SEQUENCE</scope>
    <source>
        <strain evidence="9">VKM Ac-2007</strain>
    </source>
</reference>
<evidence type="ECO:0000313" key="9">
    <source>
        <dbReference type="EMBL" id="GLK08625.1"/>
    </source>
</evidence>
<evidence type="ECO:0000256" key="6">
    <source>
        <dbReference type="ARBA" id="ARBA00023033"/>
    </source>
</evidence>
<evidence type="ECO:0000256" key="1">
    <source>
        <dbReference type="ARBA" id="ARBA00010617"/>
    </source>
</evidence>
<dbReference type="InterPro" id="IPR050196">
    <property type="entry name" value="Cytochrome_P450_Monoox"/>
</dbReference>
<dbReference type="PRINTS" id="PR00385">
    <property type="entry name" value="P450"/>
</dbReference>
<dbReference type="PRINTS" id="PR00463">
    <property type="entry name" value="EP450I"/>
</dbReference>